<keyword evidence="2" id="KW-1185">Reference proteome</keyword>
<proteinExistence type="predicted"/>
<gene>
    <name evidence="1" type="ORF">NM09_10180</name>
</gene>
<name>A0ACC4NWV1_9VIBR</name>
<comment type="caution">
    <text evidence="1">The sequence shown here is derived from an EMBL/GenBank/DDBJ whole genome shotgun (WGS) entry which is preliminary data.</text>
</comment>
<dbReference type="EMBL" id="JRWR01000006">
    <property type="protein sequence ID" value="KHD25036.1"/>
    <property type="molecule type" value="Genomic_DNA"/>
</dbReference>
<sequence>MSAQILEYLQPQNMPKFVGCLIHFWSWLVASFTGSKCGKAKFVEAFVFAVSSQLLVSQVQKLFYR</sequence>
<protein>
    <submittedName>
        <fullName evidence="1">Uncharacterized protein</fullName>
    </submittedName>
</protein>
<evidence type="ECO:0000313" key="2">
    <source>
        <dbReference type="Proteomes" id="UP000030421"/>
    </source>
</evidence>
<organism evidence="1 2">
    <name type="scientific">Vibrio caribbeanicus</name>
    <dbReference type="NCBI Taxonomy" id="701175"/>
    <lineage>
        <taxon>Bacteria</taxon>
        <taxon>Pseudomonadati</taxon>
        <taxon>Pseudomonadota</taxon>
        <taxon>Gammaproteobacteria</taxon>
        <taxon>Vibrionales</taxon>
        <taxon>Vibrionaceae</taxon>
        <taxon>Vibrio</taxon>
    </lineage>
</organism>
<accession>A0ACC4NWV1</accession>
<dbReference type="Proteomes" id="UP000030421">
    <property type="component" value="Unassembled WGS sequence"/>
</dbReference>
<reference evidence="1" key="1">
    <citation type="submission" date="2014-10" db="EMBL/GenBank/DDBJ databases">
        <title>Genome sequencing of Vibrio caribbeanicus T14.</title>
        <authorList>
            <person name="Chan K.-G."/>
            <person name="Mohamad N.I."/>
        </authorList>
    </citation>
    <scope>NUCLEOTIDE SEQUENCE</scope>
    <source>
        <strain evidence="1">T14</strain>
    </source>
</reference>
<evidence type="ECO:0000313" key="1">
    <source>
        <dbReference type="EMBL" id="KHD25036.1"/>
    </source>
</evidence>